<evidence type="ECO:0000313" key="4">
    <source>
        <dbReference type="Proteomes" id="UP001321445"/>
    </source>
</evidence>
<evidence type="ECO:0000256" key="1">
    <source>
        <dbReference type="ARBA" id="ARBA00022505"/>
    </source>
</evidence>
<keyword evidence="4" id="KW-1185">Reference proteome</keyword>
<dbReference type="InterPro" id="IPR032711">
    <property type="entry name" value="SoxY"/>
</dbReference>
<dbReference type="InterPro" id="IPR016568">
    <property type="entry name" value="Sulphur_oxidation_SoxY"/>
</dbReference>
<dbReference type="InterPro" id="IPR036073">
    <property type="entry name" value="Desulfoferrodoxin_Fe-bd_dom_sf"/>
</dbReference>
<gene>
    <name evidence="3" type="ORF">HCR_09270</name>
</gene>
<dbReference type="EMBL" id="AP027370">
    <property type="protein sequence ID" value="BDY12615.1"/>
    <property type="molecule type" value="Genomic_DNA"/>
</dbReference>
<evidence type="ECO:0000259" key="2">
    <source>
        <dbReference type="Pfam" id="PF13501"/>
    </source>
</evidence>
<evidence type="ECO:0000313" key="3">
    <source>
        <dbReference type="EMBL" id="BDY12615.1"/>
    </source>
</evidence>
<dbReference type="Gene3D" id="2.60.40.2470">
    <property type="entry name" value="SoxY domain"/>
    <property type="match status" value="1"/>
</dbReference>
<keyword evidence="1" id="KW-0500">Molybdenum</keyword>
<dbReference type="SUPFAM" id="SSF49367">
    <property type="entry name" value="Superoxide reductase-like"/>
    <property type="match status" value="1"/>
</dbReference>
<protein>
    <recommendedName>
        <fullName evidence="2">Ig-like SoxY domain-containing protein</fullName>
    </recommendedName>
</protein>
<sequence>MERRGFLKGLAGACALTAVGAPSISFGANKKPKSPNEMPYKKALNIITKGKGAKDSSKVHLVVPEIAENGAVVPVKVTVDHPMEEGNYVKSIHVLATKNSNARCADVFLTPANGKAYFATRIKLGGTQEVVAVAELGDGTFVKAHKSVKVTIGGCG</sequence>
<organism evidence="3 4">
    <name type="scientific">Hydrogenimonas cancrithermarum</name>
    <dbReference type="NCBI Taxonomy" id="2993563"/>
    <lineage>
        <taxon>Bacteria</taxon>
        <taxon>Pseudomonadati</taxon>
        <taxon>Campylobacterota</taxon>
        <taxon>Epsilonproteobacteria</taxon>
        <taxon>Campylobacterales</taxon>
        <taxon>Hydrogenimonadaceae</taxon>
        <taxon>Hydrogenimonas</taxon>
    </lineage>
</organism>
<dbReference type="InterPro" id="IPR019546">
    <property type="entry name" value="TAT_signal_bac_arc"/>
</dbReference>
<name>A0ABN6WVG4_9BACT</name>
<dbReference type="RefSeq" id="WP_286337803.1">
    <property type="nucleotide sequence ID" value="NZ_AP027370.1"/>
</dbReference>
<feature type="domain" description="Ig-like SoxY" evidence="2">
    <location>
        <begin position="51"/>
        <end position="155"/>
    </location>
</feature>
<proteinExistence type="predicted"/>
<accession>A0ABN6WVG4</accession>
<reference evidence="3 4" key="1">
    <citation type="submission" date="2023-03" db="EMBL/GenBank/DDBJ databases">
        <title>Description of Hydrogenimonas sp. ISO32.</title>
        <authorList>
            <person name="Mino S."/>
            <person name="Fukazawa S."/>
            <person name="Sawabe T."/>
        </authorList>
    </citation>
    <scope>NUCLEOTIDE SEQUENCE [LARGE SCALE GENOMIC DNA]</scope>
    <source>
        <strain evidence="3 4">ISO32</strain>
    </source>
</reference>
<dbReference type="NCBIfam" id="TIGR04488">
    <property type="entry name" value="SoxY_true_GGCGG"/>
    <property type="match status" value="1"/>
</dbReference>
<dbReference type="InterPro" id="IPR038162">
    <property type="entry name" value="SoxY_sf"/>
</dbReference>
<dbReference type="NCBIfam" id="TIGR01409">
    <property type="entry name" value="TAT_signal_seq"/>
    <property type="match status" value="1"/>
</dbReference>
<dbReference type="PIRSF" id="PIRSF010312">
    <property type="entry name" value="Sulphur_oxidation_SoxY"/>
    <property type="match status" value="1"/>
</dbReference>
<dbReference type="Proteomes" id="UP001321445">
    <property type="component" value="Chromosome"/>
</dbReference>
<dbReference type="Pfam" id="PF13501">
    <property type="entry name" value="SoxY"/>
    <property type="match status" value="1"/>
</dbReference>